<accession>A0A5Q0UFN4</accession>
<dbReference type="RefSeq" id="WP_153550134.1">
    <property type="nucleotide sequence ID" value="NZ_CP040089.1"/>
</dbReference>
<organism evidence="2 3">
    <name type="scientific">Candidatus Nanohalobium constans</name>
    <dbReference type="NCBI Taxonomy" id="2565781"/>
    <lineage>
        <taxon>Archaea</taxon>
        <taxon>Candidatus Nanohalarchaeota</taxon>
        <taxon>Candidatus Nanohalobia</taxon>
        <taxon>Candidatus Nanohalobiales</taxon>
        <taxon>Candidatus Nanohalobiaceae</taxon>
        <taxon>Candidatus Nanohalobium</taxon>
    </lineage>
</organism>
<sequence length="71" mass="7627">MTWLDDLQDYLIEVTGTIIFLAGGLAILNSATNIIPSIPGGFFLGTGLVTVGLVLMGYKKMAQTFSELFNN</sequence>
<dbReference type="AlphaFoldDB" id="A0A5Q0UFN4"/>
<gene>
    <name evidence="2" type="ORF">LC1Nh_0496</name>
</gene>
<keyword evidence="1" id="KW-1133">Transmembrane helix</keyword>
<evidence type="ECO:0000256" key="1">
    <source>
        <dbReference type="SAM" id="Phobius"/>
    </source>
</evidence>
<dbReference type="EMBL" id="CP040089">
    <property type="protein sequence ID" value="QGA80396.1"/>
    <property type="molecule type" value="Genomic_DNA"/>
</dbReference>
<dbReference type="KEGG" id="ncon:LC1Nh_0496"/>
<feature type="transmembrane region" description="Helical" evidence="1">
    <location>
        <begin position="34"/>
        <end position="58"/>
    </location>
</feature>
<keyword evidence="1" id="KW-0812">Transmembrane</keyword>
<protein>
    <submittedName>
        <fullName evidence="2">Uncharacterized protein</fullName>
    </submittedName>
</protein>
<feature type="transmembrane region" description="Helical" evidence="1">
    <location>
        <begin position="7"/>
        <end position="28"/>
    </location>
</feature>
<keyword evidence="1" id="KW-0472">Membrane</keyword>
<dbReference type="GeneID" id="42364879"/>
<reference evidence="3" key="1">
    <citation type="submission" date="2019-05" db="EMBL/GenBank/DDBJ databases">
        <title>Candidatus Nanohalobium constans, a novel model system to study the DPANN nano-sized archaea: genomic and physiological characterization of a nanoarchaeon co-cultured with its chitinotrophic host.</title>
        <authorList>
            <person name="La Cono V."/>
            <person name="Arcadi E."/>
            <person name="Crisafi F."/>
            <person name="Denaro R."/>
            <person name="La Spada G."/>
            <person name="Messina E."/>
            <person name="Smedile F."/>
            <person name="Toshchakov S.V."/>
            <person name="Shevchenko M.A."/>
            <person name="Golyshin P.N."/>
            <person name="Golyshina O.V."/>
            <person name="Ferrer M."/>
            <person name="Rohde M."/>
            <person name="Mushegian A."/>
            <person name="Sorokin D.Y."/>
            <person name="Giuliano L."/>
            <person name="Yakimov M.M."/>
        </authorList>
    </citation>
    <scope>NUCLEOTIDE SEQUENCE [LARGE SCALE GENOMIC DNA]</scope>
    <source>
        <strain evidence="3">LC1Nh</strain>
    </source>
</reference>
<evidence type="ECO:0000313" key="2">
    <source>
        <dbReference type="EMBL" id="QGA80396.1"/>
    </source>
</evidence>
<keyword evidence="3" id="KW-1185">Reference proteome</keyword>
<proteinExistence type="predicted"/>
<name>A0A5Q0UFN4_9ARCH</name>
<dbReference type="Proteomes" id="UP000377803">
    <property type="component" value="Chromosome"/>
</dbReference>
<evidence type="ECO:0000313" key="3">
    <source>
        <dbReference type="Proteomes" id="UP000377803"/>
    </source>
</evidence>